<evidence type="ECO:0000259" key="2">
    <source>
        <dbReference type="Pfam" id="PF06985"/>
    </source>
</evidence>
<feature type="domain" description="Heterokaryon incompatibility" evidence="2">
    <location>
        <begin position="70"/>
        <end position="220"/>
    </location>
</feature>
<feature type="compositionally biased region" description="Basic and acidic residues" evidence="1">
    <location>
        <begin position="20"/>
        <end position="34"/>
    </location>
</feature>
<dbReference type="Pfam" id="PF06985">
    <property type="entry name" value="HET"/>
    <property type="match status" value="1"/>
</dbReference>
<evidence type="ECO:0000256" key="1">
    <source>
        <dbReference type="SAM" id="MobiDB-lite"/>
    </source>
</evidence>
<protein>
    <submittedName>
        <fullName evidence="3">Heterokaryon incompatibility protein-domain-containing protein</fullName>
    </submittedName>
</protein>
<feature type="region of interest" description="Disordered" evidence="1">
    <location>
        <begin position="14"/>
        <end position="34"/>
    </location>
</feature>
<feature type="compositionally biased region" description="Polar residues" evidence="1">
    <location>
        <begin position="362"/>
        <end position="374"/>
    </location>
</feature>
<evidence type="ECO:0000313" key="3">
    <source>
        <dbReference type="EMBL" id="KAK3307765.1"/>
    </source>
</evidence>
<dbReference type="InterPro" id="IPR052895">
    <property type="entry name" value="HetReg/Transcr_Mod"/>
</dbReference>
<dbReference type="InterPro" id="IPR010730">
    <property type="entry name" value="HET"/>
</dbReference>
<dbReference type="Pfam" id="PF26639">
    <property type="entry name" value="Het-6_barrel"/>
    <property type="match status" value="1"/>
</dbReference>
<comment type="caution">
    <text evidence="3">The sequence shown here is derived from an EMBL/GenBank/DDBJ whole genome shotgun (WGS) entry which is preliminary data.</text>
</comment>
<reference evidence="3" key="2">
    <citation type="submission" date="2023-06" db="EMBL/GenBank/DDBJ databases">
        <authorList>
            <consortium name="Lawrence Berkeley National Laboratory"/>
            <person name="Mondo S.J."/>
            <person name="Hensen N."/>
            <person name="Bonometti L."/>
            <person name="Westerberg I."/>
            <person name="Brannstrom I.O."/>
            <person name="Guillou S."/>
            <person name="Cros-Aarteil S."/>
            <person name="Calhoun S."/>
            <person name="Haridas S."/>
            <person name="Kuo A."/>
            <person name="Pangilinan J."/>
            <person name="Riley R."/>
            <person name="Labutti K."/>
            <person name="Andreopoulos B."/>
            <person name="Lipzen A."/>
            <person name="Chen C."/>
            <person name="Yanf M."/>
            <person name="Daum C."/>
            <person name="Ng V."/>
            <person name="Clum A."/>
            <person name="Steindorff A."/>
            <person name="Ohm R."/>
            <person name="Martin F."/>
            <person name="Silar P."/>
            <person name="Natvig D."/>
            <person name="Lalanne C."/>
            <person name="Gautier V."/>
            <person name="Ament-Velasquez S.L."/>
            <person name="Kruys A."/>
            <person name="Hutchinson M.I."/>
            <person name="Powell A.J."/>
            <person name="Barry K."/>
            <person name="Miller A.N."/>
            <person name="Grigoriev I.V."/>
            <person name="Debuchy R."/>
            <person name="Gladieux P."/>
            <person name="Thoren M.H."/>
            <person name="Johannesson H."/>
        </authorList>
    </citation>
    <scope>NUCLEOTIDE SEQUENCE</scope>
    <source>
        <strain evidence="3">CBS 333.67</strain>
    </source>
</reference>
<dbReference type="PANTHER" id="PTHR24148:SF64">
    <property type="entry name" value="HETEROKARYON INCOMPATIBILITY DOMAIN-CONTAINING PROTEIN"/>
    <property type="match status" value="1"/>
</dbReference>
<name>A0AAJ0GXX2_9PEZI</name>
<reference evidence="3" key="1">
    <citation type="journal article" date="2023" name="Mol. Phylogenet. Evol.">
        <title>Genome-scale phylogeny and comparative genomics of the fungal order Sordariales.</title>
        <authorList>
            <person name="Hensen N."/>
            <person name="Bonometti L."/>
            <person name="Westerberg I."/>
            <person name="Brannstrom I.O."/>
            <person name="Guillou S."/>
            <person name="Cros-Aarteil S."/>
            <person name="Calhoun S."/>
            <person name="Haridas S."/>
            <person name="Kuo A."/>
            <person name="Mondo S."/>
            <person name="Pangilinan J."/>
            <person name="Riley R."/>
            <person name="LaButti K."/>
            <person name="Andreopoulos B."/>
            <person name="Lipzen A."/>
            <person name="Chen C."/>
            <person name="Yan M."/>
            <person name="Daum C."/>
            <person name="Ng V."/>
            <person name="Clum A."/>
            <person name="Steindorff A."/>
            <person name="Ohm R.A."/>
            <person name="Martin F."/>
            <person name="Silar P."/>
            <person name="Natvig D.O."/>
            <person name="Lalanne C."/>
            <person name="Gautier V."/>
            <person name="Ament-Velasquez S.L."/>
            <person name="Kruys A."/>
            <person name="Hutchinson M.I."/>
            <person name="Powell A.J."/>
            <person name="Barry K."/>
            <person name="Miller A.N."/>
            <person name="Grigoriev I.V."/>
            <person name="Debuchy R."/>
            <person name="Gladieux P."/>
            <person name="Hiltunen Thoren M."/>
            <person name="Johannesson H."/>
        </authorList>
    </citation>
    <scope>NUCLEOTIDE SEQUENCE</scope>
    <source>
        <strain evidence="3">CBS 333.67</strain>
    </source>
</reference>
<dbReference type="GeneID" id="87883420"/>
<sequence>MISALRKRLSWPWYGQGEKSTPDHQNQDSPHPHIPNERSIRILTLYPGAPSDPLSGRLETVSIDSGAGQYEAISYVWGDPSKTHNMVCNGADLAITESIYGALKRLRLRHAPRRLWADQICIDQDNAAEKNMQIPLMNLIYRNAGRVLVWLGYDEHGVAATAFDFVADLAATFADEERRAAFDRGHSDSLGRRPESKDVWAPLRTLTGLPWFTRAWVVQEIGTRAPATLFWGDAHIDWEVLFAVCHALTDYHHLRAHVDVQTPKIKYLYRRFIEPPPASRHANRFSFLYELHRARHLVATDPRDKVFAMLGHYSIRHSANKELRSLRPDYNQRVEDIYTDVATRALLGDDTSLLTLASVQHDSLPSGSNAATEPTTSSTSLDYSSSFSPNKLPSWVPDWRLYQSHILSEPTSPHRASGNLRAKLEVDDLLASKALLRIRGVMVDRVAACSAPFRPREFHIHGAEPSAAIESIWRDLCCQADNNGHDEEERESGENINSLVFAYLQTLSNACVAVAWQDGGQPYASVPKRQWLSHGAAYLVRASGRSCAVSEELKRLAECGDAAKWARSANGASRNRRFARTSGGYFVLGPKVMEPGDVVCVLYGGNMPFCLRPWGDKYLLVGECYVHGVMNGEVVEAESVNEQVFELV</sequence>
<proteinExistence type="predicted"/>
<dbReference type="PANTHER" id="PTHR24148">
    <property type="entry name" value="ANKYRIN REPEAT DOMAIN-CONTAINING PROTEIN 39 HOMOLOG-RELATED"/>
    <property type="match status" value="1"/>
</dbReference>
<dbReference type="Proteomes" id="UP001273166">
    <property type="component" value="Unassembled WGS sequence"/>
</dbReference>
<organism evidence="3 4">
    <name type="scientific">Chaetomium strumarium</name>
    <dbReference type="NCBI Taxonomy" id="1170767"/>
    <lineage>
        <taxon>Eukaryota</taxon>
        <taxon>Fungi</taxon>
        <taxon>Dikarya</taxon>
        <taxon>Ascomycota</taxon>
        <taxon>Pezizomycotina</taxon>
        <taxon>Sordariomycetes</taxon>
        <taxon>Sordariomycetidae</taxon>
        <taxon>Sordariales</taxon>
        <taxon>Chaetomiaceae</taxon>
        <taxon>Chaetomium</taxon>
    </lineage>
</organism>
<dbReference type="EMBL" id="JAUDZG010000002">
    <property type="protein sequence ID" value="KAK3307765.1"/>
    <property type="molecule type" value="Genomic_DNA"/>
</dbReference>
<evidence type="ECO:0000313" key="4">
    <source>
        <dbReference type="Proteomes" id="UP001273166"/>
    </source>
</evidence>
<gene>
    <name evidence="3" type="ORF">B0T15DRAFT_391454</name>
</gene>
<feature type="region of interest" description="Disordered" evidence="1">
    <location>
        <begin position="362"/>
        <end position="383"/>
    </location>
</feature>
<accession>A0AAJ0GXX2</accession>
<dbReference type="AlphaFoldDB" id="A0AAJ0GXX2"/>
<keyword evidence="4" id="KW-1185">Reference proteome</keyword>
<dbReference type="RefSeq" id="XP_062723545.1">
    <property type="nucleotide sequence ID" value="XM_062864591.1"/>
</dbReference>